<dbReference type="SUPFAM" id="SSF53335">
    <property type="entry name" value="S-adenosyl-L-methionine-dependent methyltransferases"/>
    <property type="match status" value="1"/>
</dbReference>
<dbReference type="Proteomes" id="UP000094094">
    <property type="component" value="Chromosome"/>
</dbReference>
<protein>
    <recommendedName>
        <fullName evidence="1">Methyltransferase type 11 domain-containing protein</fullName>
    </recommendedName>
</protein>
<keyword evidence="3" id="KW-1185">Reference proteome</keyword>
<sequence>MTVRNGAPRIEPDSADPDAVDGRQIRAAAFQRVRLEYTSGVLERLGRAPSGRALVVGSGRGLLPHGLARLGFTVTAVDPSGPATALAREAAARAGLAVEHRTGSAERLDVPEAAYELVYLADTLEITADPDRVMERAARALVPEGVLVYDTVNRTVVSRLVYLVAFQRLPLTRIMPAGRYAARRLRTPAEVAALLARHGLTGAGICDFHPRDLRSLVAGTLARRRGRIGDDALAEAVGCELAPGSAPLVTYLGHARKGRL</sequence>
<dbReference type="RefSeq" id="WP_069569198.1">
    <property type="nucleotide sequence ID" value="NZ_CP017157.1"/>
</dbReference>
<gene>
    <name evidence="2" type="ORF">SL103_14150</name>
</gene>
<dbReference type="Gene3D" id="3.40.50.150">
    <property type="entry name" value="Vaccinia Virus protein VP39"/>
    <property type="match status" value="1"/>
</dbReference>
<organism evidence="2 3">
    <name type="scientific">Streptomyces lydicus</name>
    <dbReference type="NCBI Taxonomy" id="47763"/>
    <lineage>
        <taxon>Bacteria</taxon>
        <taxon>Bacillati</taxon>
        <taxon>Actinomycetota</taxon>
        <taxon>Actinomycetes</taxon>
        <taxon>Kitasatosporales</taxon>
        <taxon>Streptomycetaceae</taxon>
        <taxon>Streptomyces</taxon>
    </lineage>
</organism>
<feature type="domain" description="Methyltransferase type 11" evidence="1">
    <location>
        <begin position="54"/>
        <end position="148"/>
    </location>
</feature>
<dbReference type="CDD" id="cd02440">
    <property type="entry name" value="AdoMet_MTases"/>
    <property type="match status" value="1"/>
</dbReference>
<dbReference type="OrthoDB" id="9810247at2"/>
<dbReference type="EMBL" id="CP017157">
    <property type="protein sequence ID" value="AOP47248.1"/>
    <property type="molecule type" value="Genomic_DNA"/>
</dbReference>
<evidence type="ECO:0000313" key="2">
    <source>
        <dbReference type="EMBL" id="AOP47248.1"/>
    </source>
</evidence>
<name>A0A1D7VL72_9ACTN</name>
<accession>A0A1D7VL72</accession>
<dbReference type="InterPro" id="IPR013216">
    <property type="entry name" value="Methyltransf_11"/>
</dbReference>
<dbReference type="Pfam" id="PF08241">
    <property type="entry name" value="Methyltransf_11"/>
    <property type="match status" value="1"/>
</dbReference>
<dbReference type="InterPro" id="IPR029063">
    <property type="entry name" value="SAM-dependent_MTases_sf"/>
</dbReference>
<dbReference type="KEGG" id="slc:SL103_14150"/>
<proteinExistence type="predicted"/>
<reference evidence="2 3" key="1">
    <citation type="submission" date="2016-09" db="EMBL/GenBank/DDBJ databases">
        <title>Complete genome sequencing of Streptomyces lydicus 103 and metabolic pathways analysis of antibiotic biosynthesis.</title>
        <authorList>
            <person name="Jia N."/>
            <person name="Ding M.-Z."/>
            <person name="Gao F."/>
            <person name="Yuan Y.-J."/>
        </authorList>
    </citation>
    <scope>NUCLEOTIDE SEQUENCE [LARGE SCALE GENOMIC DNA]</scope>
    <source>
        <strain evidence="2 3">103</strain>
    </source>
</reference>
<dbReference type="GO" id="GO:0008757">
    <property type="term" value="F:S-adenosylmethionine-dependent methyltransferase activity"/>
    <property type="evidence" value="ECO:0007669"/>
    <property type="project" value="InterPro"/>
</dbReference>
<evidence type="ECO:0000259" key="1">
    <source>
        <dbReference type="Pfam" id="PF08241"/>
    </source>
</evidence>
<dbReference type="AlphaFoldDB" id="A0A1D7VL72"/>
<evidence type="ECO:0000313" key="3">
    <source>
        <dbReference type="Proteomes" id="UP000094094"/>
    </source>
</evidence>